<evidence type="ECO:0008006" key="3">
    <source>
        <dbReference type="Google" id="ProtNLM"/>
    </source>
</evidence>
<gene>
    <name evidence="1" type="ORF">Hypma_012168</name>
</gene>
<dbReference type="InParanoid" id="A0A369JHL9"/>
<evidence type="ECO:0000313" key="1">
    <source>
        <dbReference type="EMBL" id="RDB20700.1"/>
    </source>
</evidence>
<dbReference type="EMBL" id="LUEZ02000058">
    <property type="protein sequence ID" value="RDB20700.1"/>
    <property type="molecule type" value="Genomic_DNA"/>
</dbReference>
<comment type="caution">
    <text evidence="1">The sequence shown here is derived from an EMBL/GenBank/DDBJ whole genome shotgun (WGS) entry which is preliminary data.</text>
</comment>
<keyword evidence="2" id="KW-1185">Reference proteome</keyword>
<dbReference type="SUPFAM" id="SSF52047">
    <property type="entry name" value="RNI-like"/>
    <property type="match status" value="1"/>
</dbReference>
<dbReference type="Proteomes" id="UP000076154">
    <property type="component" value="Unassembled WGS sequence"/>
</dbReference>
<reference evidence="1" key="1">
    <citation type="submission" date="2018-04" db="EMBL/GenBank/DDBJ databases">
        <title>Whole genome sequencing of Hypsizygus marmoreus.</title>
        <authorList>
            <person name="Choi I.-G."/>
            <person name="Min B."/>
            <person name="Kim J.-G."/>
            <person name="Kim S."/>
            <person name="Oh Y.-L."/>
            <person name="Kong W.-S."/>
            <person name="Park H."/>
            <person name="Jeong J."/>
            <person name="Song E.-S."/>
        </authorList>
    </citation>
    <scope>NUCLEOTIDE SEQUENCE [LARGE SCALE GENOMIC DNA]</scope>
    <source>
        <strain evidence="1">51987-8</strain>
    </source>
</reference>
<dbReference type="AlphaFoldDB" id="A0A369JHL9"/>
<dbReference type="Gene3D" id="3.80.10.10">
    <property type="entry name" value="Ribonuclease Inhibitor"/>
    <property type="match status" value="1"/>
</dbReference>
<dbReference type="InterPro" id="IPR032675">
    <property type="entry name" value="LRR_dom_sf"/>
</dbReference>
<name>A0A369JHL9_HYPMA</name>
<accession>A0A369JHL9</accession>
<dbReference type="OrthoDB" id="2886535at2759"/>
<evidence type="ECO:0000313" key="2">
    <source>
        <dbReference type="Proteomes" id="UP000076154"/>
    </source>
</evidence>
<protein>
    <recommendedName>
        <fullName evidence="3">F-box domain-containing protein</fullName>
    </recommendedName>
</protein>
<proteinExistence type="predicted"/>
<organism evidence="1 2">
    <name type="scientific">Hypsizygus marmoreus</name>
    <name type="common">White beech mushroom</name>
    <name type="synonym">Agaricus marmoreus</name>
    <dbReference type="NCBI Taxonomy" id="39966"/>
    <lineage>
        <taxon>Eukaryota</taxon>
        <taxon>Fungi</taxon>
        <taxon>Dikarya</taxon>
        <taxon>Basidiomycota</taxon>
        <taxon>Agaricomycotina</taxon>
        <taxon>Agaricomycetes</taxon>
        <taxon>Agaricomycetidae</taxon>
        <taxon>Agaricales</taxon>
        <taxon>Tricholomatineae</taxon>
        <taxon>Lyophyllaceae</taxon>
        <taxon>Hypsizygus</taxon>
    </lineage>
</organism>
<sequence length="552" mass="62070">MDLDCGTPHPRSHSLKTPDFARFSLTLRPTLLPFVLYNDLPAFKMDSVVYRTSDTCLRQCIGVASSPSIPTEIYDRDIRLPAELWLEVLSYSTTSSTDVVARTCSALRWLAQPLLFKTFIVRIDGQACITNTTNIRRDAAPTNTRERLAVLGYPHIARAITEMRIFPSSATASPLYAEPIHHPGPSHAKDMIDTIFKALPNLANLRRLVCHDIAFTKRHLDALRQAPQLKDLELQSCYATCPADGFPDFSTIQLETLIFDYPYTYLDFYRNYRFLALFLQSRKLKHVHAGPANDILFAVTQTPPPDTLITLEIPVSCISSPVFVPALAFCPTVREVSLYMAIGNNRLPRLDSLPTSVLPNLQTYRGPRSYALNFTANRVVPCIEFTLPCHPADLAETILRLDNKHIIESFACKINTFDPSLLKTIHNALPGLKHLDISGVAVDVDSLASAFSGTKVHHRELQSITLAVHTGVPRLTDSWRATVAKMFLTLLVRAYPNLYAARLVYQPQMSVVWKRPSARMPAVVDASQMWIEKQEDLEPRTNAIWDILRPKH</sequence>